<evidence type="ECO:0000256" key="5">
    <source>
        <dbReference type="HAMAP-Rule" id="MF_03043"/>
    </source>
</evidence>
<sequence>MRFSLRSVSHCGCRVGTLSCTRAVNDGENKEVETPLCTLYTKKGSAPYLSVDMLKRIEKLPPIVNMHLSSLADYTEALNKFQHGVGQFTALQDFLVYISVHDTGIEIPSGYNTKAGTAVWNKAGKKLIEPQQFVKCQEAFRPTFYQALSDSDTDKNSGKKRAMKAVDRTLDFLDTILELHKKSERLRDVGVFGSVEGGFHEEARMRSARETAARNVDGFVIEGFYAQNEKNKQIDVEEIKDLCNKVFKILPEEKPRLMHAVWSPDQVVMALELGIDVFDSCYPWLVTERGGALVFSFQYHNNSENEREARSTDGFEISLKDKSMFEDFGAPVPGCSCYTCQNFTRSYIHHLLNTSELLAPVLLMIHNFHHYFEFFESLRSSLKTDQFLKLKTLILEQRPSQEPPKVTQLQAGWCDKMSVRSSPGTGFLVTQLSPRGATKWWGIILIRGEVPVNYTSEAPVNPENVTPRGPRGRLSGPCLTRRMRELNWQQRVCGITTPTNNISAADEDAFGFTRRGEGGDADDINSGEGTRKPVPPFSRISLSGCKMLCGNNLMALNGTRPPLSPF</sequence>
<dbReference type="NCBIfam" id="TIGR00449">
    <property type="entry name" value="tgt_general"/>
    <property type="match status" value="1"/>
</dbReference>
<reference evidence="8" key="1">
    <citation type="submission" date="2022-08" db="UniProtKB">
        <authorList>
            <consortium name="EnsemblMetazoa"/>
        </authorList>
    </citation>
    <scope>IDENTIFICATION</scope>
    <source>
        <strain evidence="8">05x7-T-G4-1.051#20</strain>
    </source>
</reference>
<dbReference type="Proteomes" id="UP000005408">
    <property type="component" value="Unassembled WGS sequence"/>
</dbReference>
<dbReference type="PANTHER" id="PTHR46064">
    <property type="entry name" value="QUEUINE TRNA-RIBOSYLTRANSFERASE ACCESSORY SUBUNIT 2"/>
    <property type="match status" value="1"/>
</dbReference>
<evidence type="ECO:0000313" key="8">
    <source>
        <dbReference type="EnsemblMetazoa" id="G27986.5:cds"/>
    </source>
</evidence>
<name>A0A8W8LGW7_MAGGI</name>
<keyword evidence="2 5" id="KW-0819">tRNA processing</keyword>
<dbReference type="Pfam" id="PF01702">
    <property type="entry name" value="TGT"/>
    <property type="match status" value="1"/>
</dbReference>
<dbReference type="Gene3D" id="3.20.20.105">
    <property type="entry name" value="Queuine tRNA-ribosyltransferase-like"/>
    <property type="match status" value="1"/>
</dbReference>
<dbReference type="InterPro" id="IPR002616">
    <property type="entry name" value="tRNA_ribo_trans-like"/>
</dbReference>
<dbReference type="SUPFAM" id="SSF51713">
    <property type="entry name" value="tRNA-guanine transglycosylase"/>
    <property type="match status" value="1"/>
</dbReference>
<comment type="function">
    <text evidence="5">Non-catalytic subunit of the queuine tRNA-ribosyltransferase (TGT) that catalyzes the base-exchange of a guanine (G) residue with queuine (Q) at position 34 (anticodon wobble position) in tRNAs with GU(N) anticodons (tRNA-Asp, -Asn, -His and -Tyr), resulting in the hypermodified nucleoside queuosine (7-(((4,5-cis-dihydroxy-2-cyclopenten-1-yl)amino)methyl)-7-deazaguanosine).</text>
</comment>
<comment type="cofactor">
    <cofactor evidence="5">
        <name>Zn(2+)</name>
        <dbReference type="ChEBI" id="CHEBI:29105"/>
    </cofactor>
    <text evidence="5">Binds 1 zinc ion per subunit.</text>
</comment>
<organism evidence="8 9">
    <name type="scientific">Magallana gigas</name>
    <name type="common">Pacific oyster</name>
    <name type="synonym">Crassostrea gigas</name>
    <dbReference type="NCBI Taxonomy" id="29159"/>
    <lineage>
        <taxon>Eukaryota</taxon>
        <taxon>Metazoa</taxon>
        <taxon>Spiralia</taxon>
        <taxon>Lophotrochozoa</taxon>
        <taxon>Mollusca</taxon>
        <taxon>Bivalvia</taxon>
        <taxon>Autobranchia</taxon>
        <taxon>Pteriomorphia</taxon>
        <taxon>Ostreida</taxon>
        <taxon>Ostreoidea</taxon>
        <taxon>Ostreidae</taxon>
        <taxon>Magallana</taxon>
    </lineage>
</organism>
<evidence type="ECO:0000313" key="9">
    <source>
        <dbReference type="Proteomes" id="UP000005408"/>
    </source>
</evidence>
<evidence type="ECO:0000256" key="4">
    <source>
        <dbReference type="ARBA" id="ARBA00022833"/>
    </source>
</evidence>
<comment type="subunit">
    <text evidence="5">Heterodimer of a catalytic subunit and an accessory subunit.</text>
</comment>
<comment type="subcellular location">
    <subcellularLocation>
        <location evidence="5">Cytoplasm</location>
    </subcellularLocation>
</comment>
<keyword evidence="4 5" id="KW-0862">Zinc</keyword>
<dbReference type="GO" id="GO:0005737">
    <property type="term" value="C:cytoplasm"/>
    <property type="evidence" value="ECO:0007669"/>
    <property type="project" value="UniProtKB-SubCell"/>
</dbReference>
<dbReference type="HAMAP" id="MF_03043">
    <property type="entry name" value="QTRT2"/>
    <property type="match status" value="1"/>
</dbReference>
<accession>A0A8W8LGW7</accession>
<dbReference type="GO" id="GO:0046872">
    <property type="term" value="F:metal ion binding"/>
    <property type="evidence" value="ECO:0007669"/>
    <property type="project" value="UniProtKB-KW"/>
</dbReference>
<evidence type="ECO:0000259" key="7">
    <source>
        <dbReference type="Pfam" id="PF01702"/>
    </source>
</evidence>
<feature type="binding site" evidence="5">
    <location>
        <position position="366"/>
    </location>
    <ligand>
        <name>Zn(2+)</name>
        <dbReference type="ChEBI" id="CHEBI:29105"/>
    </ligand>
</feature>
<comment type="similarity">
    <text evidence="5">Belongs to the queuine tRNA-ribosyltransferase family. QTRT2 subfamily.</text>
</comment>
<feature type="region of interest" description="Disordered" evidence="6">
    <location>
        <begin position="514"/>
        <end position="536"/>
    </location>
</feature>
<evidence type="ECO:0000256" key="3">
    <source>
        <dbReference type="ARBA" id="ARBA00022723"/>
    </source>
</evidence>
<evidence type="ECO:0000256" key="6">
    <source>
        <dbReference type="SAM" id="MobiDB-lite"/>
    </source>
</evidence>
<dbReference type="AlphaFoldDB" id="A0A8W8LGW7"/>
<feature type="binding site" evidence="5">
    <location>
        <position position="337"/>
    </location>
    <ligand>
        <name>Zn(2+)</name>
        <dbReference type="ChEBI" id="CHEBI:29105"/>
    </ligand>
</feature>
<keyword evidence="1 5" id="KW-0963">Cytoplasm</keyword>
<evidence type="ECO:0000256" key="1">
    <source>
        <dbReference type="ARBA" id="ARBA00022490"/>
    </source>
</evidence>
<feature type="binding site" evidence="5">
    <location>
        <position position="335"/>
    </location>
    <ligand>
        <name>Zn(2+)</name>
        <dbReference type="ChEBI" id="CHEBI:29105"/>
    </ligand>
</feature>
<protein>
    <recommendedName>
        <fullName evidence="5">Queuine tRNA-ribosyltransferase accessory subunit 2</fullName>
    </recommendedName>
    <alternativeName>
        <fullName evidence="5">Queuine tRNA-ribosyltransferase domain-containing protein 1</fullName>
    </alternativeName>
</protein>
<dbReference type="InterPro" id="IPR050852">
    <property type="entry name" value="Queuine_tRNA-ribosyltrfase"/>
</dbReference>
<feature type="binding site" evidence="5">
    <location>
        <position position="340"/>
    </location>
    <ligand>
        <name>Zn(2+)</name>
        <dbReference type="ChEBI" id="CHEBI:29105"/>
    </ligand>
</feature>
<dbReference type="InterPro" id="IPR036511">
    <property type="entry name" value="TGT-like_sf"/>
</dbReference>
<proteinExistence type="inferred from homology"/>
<dbReference type="EnsemblMetazoa" id="G27986.5">
    <property type="protein sequence ID" value="G27986.5:cds"/>
    <property type="gene ID" value="G27986"/>
</dbReference>
<keyword evidence="3 5" id="KW-0479">Metal-binding</keyword>
<dbReference type="InterPro" id="IPR028592">
    <property type="entry name" value="QTRTD1"/>
</dbReference>
<dbReference type="PANTHER" id="PTHR46064:SF1">
    <property type="entry name" value="QUEUINE TRNA-RIBOSYLTRANSFERASE ACCESSORY SUBUNIT 2"/>
    <property type="match status" value="1"/>
</dbReference>
<keyword evidence="9" id="KW-1185">Reference proteome</keyword>
<dbReference type="GO" id="GO:0008479">
    <property type="term" value="F:tRNA-guanosine(34) queuine transglycosylase activity"/>
    <property type="evidence" value="ECO:0007669"/>
    <property type="project" value="UniProtKB-UniRule"/>
</dbReference>
<feature type="domain" description="tRNA-guanine(15) transglycosylase-like" evidence="7">
    <location>
        <begin position="13"/>
        <end position="399"/>
    </location>
</feature>
<dbReference type="GO" id="GO:0006400">
    <property type="term" value="P:tRNA modification"/>
    <property type="evidence" value="ECO:0007669"/>
    <property type="project" value="InterPro"/>
</dbReference>
<evidence type="ECO:0000256" key="2">
    <source>
        <dbReference type="ARBA" id="ARBA00022694"/>
    </source>
</evidence>